<dbReference type="CDD" id="cd17910">
    <property type="entry name" value="CheC_ClassII"/>
    <property type="match status" value="1"/>
</dbReference>
<dbReference type="GO" id="GO:0006935">
    <property type="term" value="P:chemotaxis"/>
    <property type="evidence" value="ECO:0007669"/>
    <property type="project" value="UniProtKB-KW"/>
</dbReference>
<accession>A0A518ALR4</accession>
<reference evidence="2 3" key="1">
    <citation type="submission" date="2019-02" db="EMBL/GenBank/DDBJ databases">
        <title>Deep-cultivation of Planctomycetes and their phenomic and genomic characterization uncovers novel biology.</title>
        <authorList>
            <person name="Wiegand S."/>
            <person name="Jogler M."/>
            <person name="Boedeker C."/>
            <person name="Pinto D."/>
            <person name="Vollmers J."/>
            <person name="Rivas-Marin E."/>
            <person name="Kohn T."/>
            <person name="Peeters S.H."/>
            <person name="Heuer A."/>
            <person name="Rast P."/>
            <person name="Oberbeckmann S."/>
            <person name="Bunk B."/>
            <person name="Jeske O."/>
            <person name="Meyerdierks A."/>
            <person name="Storesund J.E."/>
            <person name="Kallscheuer N."/>
            <person name="Luecker S."/>
            <person name="Lage O.M."/>
            <person name="Pohl T."/>
            <person name="Merkel B.J."/>
            <person name="Hornburger P."/>
            <person name="Mueller R.-W."/>
            <person name="Bruemmer F."/>
            <person name="Labrenz M."/>
            <person name="Spormann A.M."/>
            <person name="Op den Camp H."/>
            <person name="Overmann J."/>
            <person name="Amann R."/>
            <person name="Jetten M.S.M."/>
            <person name="Mascher T."/>
            <person name="Medema M.H."/>
            <person name="Devos D.P."/>
            <person name="Kaster A.-K."/>
            <person name="Ovreas L."/>
            <person name="Rohde M."/>
            <person name="Galperin M.Y."/>
            <person name="Jogler C."/>
        </authorList>
    </citation>
    <scope>NUCLEOTIDE SEQUENCE [LARGE SCALE GENOMIC DNA]</scope>
    <source>
        <strain evidence="2 3">Pan181</strain>
    </source>
</reference>
<keyword evidence="3" id="KW-1185">Reference proteome</keyword>
<dbReference type="KEGG" id="amuc:Pan181_18370"/>
<sequence>MHLPFEPHELSTELVDTGAARAAESLAELVGCYVHLDVCEIYRLPVDELPKLIVDQATILQSFKGKVCGKAMLLFPTANSRAMAALLAGYPAARDIALFEQASVLSEVGNIVLNGVLSSVARLIDDQLYYEGPCFYLDGQLQERLAAKLPTQAEAIQLLAADLSLQIRSREIRGTLLLAFYQETIAPVAKEYSTA</sequence>
<evidence type="ECO:0000313" key="3">
    <source>
        <dbReference type="Proteomes" id="UP000315750"/>
    </source>
</evidence>
<dbReference type="Proteomes" id="UP000315750">
    <property type="component" value="Chromosome"/>
</dbReference>
<dbReference type="Gene3D" id="3.40.1550.10">
    <property type="entry name" value="CheC-like"/>
    <property type="match status" value="1"/>
</dbReference>
<evidence type="ECO:0000313" key="2">
    <source>
        <dbReference type="EMBL" id="QDU55644.1"/>
    </source>
</evidence>
<dbReference type="RefSeq" id="WP_145246481.1">
    <property type="nucleotide sequence ID" value="NZ_CP036278.1"/>
</dbReference>
<dbReference type="EMBL" id="CP036278">
    <property type="protein sequence ID" value="QDU55644.1"/>
    <property type="molecule type" value="Genomic_DNA"/>
</dbReference>
<evidence type="ECO:0000256" key="1">
    <source>
        <dbReference type="ARBA" id="ARBA00022500"/>
    </source>
</evidence>
<dbReference type="InterPro" id="IPR028976">
    <property type="entry name" value="CheC-like_sf"/>
</dbReference>
<organism evidence="2 3">
    <name type="scientific">Aeoliella mucimassa</name>
    <dbReference type="NCBI Taxonomy" id="2527972"/>
    <lineage>
        <taxon>Bacteria</taxon>
        <taxon>Pseudomonadati</taxon>
        <taxon>Planctomycetota</taxon>
        <taxon>Planctomycetia</taxon>
        <taxon>Pirellulales</taxon>
        <taxon>Lacipirellulaceae</taxon>
        <taxon>Aeoliella</taxon>
    </lineage>
</organism>
<protein>
    <recommendedName>
        <fullName evidence="4">CheY-P phosphatase CheC</fullName>
    </recommendedName>
</protein>
<gene>
    <name evidence="2" type="ORF">Pan181_18370</name>
</gene>
<keyword evidence="1" id="KW-0145">Chemotaxis</keyword>
<evidence type="ECO:0008006" key="4">
    <source>
        <dbReference type="Google" id="ProtNLM"/>
    </source>
</evidence>
<dbReference type="SUPFAM" id="SSF103039">
    <property type="entry name" value="CheC-like"/>
    <property type="match status" value="1"/>
</dbReference>
<proteinExistence type="predicted"/>
<dbReference type="OrthoDB" id="9812187at2"/>
<dbReference type="AlphaFoldDB" id="A0A518ALR4"/>
<name>A0A518ALR4_9BACT</name>